<organism evidence="5 7">
    <name type="scientific">Limulus polyphemus</name>
    <name type="common">Atlantic horseshoe crab</name>
    <dbReference type="NCBI Taxonomy" id="6850"/>
    <lineage>
        <taxon>Eukaryota</taxon>
        <taxon>Metazoa</taxon>
        <taxon>Ecdysozoa</taxon>
        <taxon>Arthropoda</taxon>
        <taxon>Chelicerata</taxon>
        <taxon>Merostomata</taxon>
        <taxon>Xiphosura</taxon>
        <taxon>Limulidae</taxon>
        <taxon>Limulus</taxon>
    </lineage>
</organism>
<dbReference type="RefSeq" id="XP_013777273.1">
    <property type="nucleotide sequence ID" value="XM_013921819.2"/>
</dbReference>
<evidence type="ECO:0000256" key="1">
    <source>
        <dbReference type="ARBA" id="ARBA00009458"/>
    </source>
</evidence>
<evidence type="ECO:0000256" key="3">
    <source>
        <dbReference type="SAM" id="Phobius"/>
    </source>
</evidence>
<protein>
    <submittedName>
        <fullName evidence="6 7">Apoptosis regulator Bcl-2-like</fullName>
    </submittedName>
</protein>
<evidence type="ECO:0000259" key="4">
    <source>
        <dbReference type="Pfam" id="PF00452"/>
    </source>
</evidence>
<dbReference type="PANTHER" id="PTHR11256">
    <property type="entry name" value="BCL-2 RELATED"/>
    <property type="match status" value="1"/>
</dbReference>
<dbReference type="PROSITE" id="PS50062">
    <property type="entry name" value="BCL2_FAMILY"/>
    <property type="match status" value="1"/>
</dbReference>
<dbReference type="Pfam" id="PF00452">
    <property type="entry name" value="Bcl-2"/>
    <property type="match status" value="1"/>
</dbReference>
<feature type="domain" description="Bcl-2 Bcl-2 homology region 1-3" evidence="4">
    <location>
        <begin position="140"/>
        <end position="239"/>
    </location>
</feature>
<dbReference type="PANTHER" id="PTHR11256:SF21">
    <property type="entry name" value="BCL-2 BCL-2 HOMOLOGY REGION 1-3 DOMAIN-CONTAINING PROTEIN"/>
    <property type="match status" value="1"/>
</dbReference>
<accession>A0ABM1B914</accession>
<evidence type="ECO:0000313" key="5">
    <source>
        <dbReference type="Proteomes" id="UP000694941"/>
    </source>
</evidence>
<dbReference type="RefSeq" id="XP_022244760.1">
    <property type="nucleotide sequence ID" value="XM_022389052.1"/>
</dbReference>
<dbReference type="Gene3D" id="1.10.437.10">
    <property type="entry name" value="Blc2-like"/>
    <property type="match status" value="1"/>
</dbReference>
<dbReference type="Proteomes" id="UP000694941">
    <property type="component" value="Unplaced"/>
</dbReference>
<feature type="transmembrane region" description="Helical" evidence="3">
    <location>
        <begin position="253"/>
        <end position="277"/>
    </location>
</feature>
<keyword evidence="5" id="KW-1185">Reference proteome</keyword>
<reference evidence="6 7" key="1">
    <citation type="submission" date="2025-05" db="UniProtKB">
        <authorList>
            <consortium name="RefSeq"/>
        </authorList>
    </citation>
    <scope>IDENTIFICATION</scope>
    <source>
        <tissue evidence="6 7">Muscle</tissue>
    </source>
</reference>
<evidence type="ECO:0000313" key="6">
    <source>
        <dbReference type="RefSeq" id="XP_013777273.1"/>
    </source>
</evidence>
<dbReference type="RefSeq" id="XP_022244761.1">
    <property type="nucleotide sequence ID" value="XM_022389053.1"/>
</dbReference>
<gene>
    <name evidence="6 7 8 9" type="primary">LOC106461951</name>
</gene>
<dbReference type="InterPro" id="IPR036834">
    <property type="entry name" value="Bcl-2-like_sf"/>
</dbReference>
<evidence type="ECO:0000313" key="7">
    <source>
        <dbReference type="RefSeq" id="XP_013777274.1"/>
    </source>
</evidence>
<sequence length="281" mass="31709">MAKPDELILGSGDGDNAQSGNAYAFYQHSPVSEMTNNNWRVPTNVVQNLESQSQPSFEEVEEEGCMLFENFVFEEAEHIQSNKKAITCQIYDPSFLTSPATDEDQTGELHSNLSTQENPLRTLSKTHSGKESWTKTGRELRHIADEFAKSAERKKVKEKADGVDINHLTSESFYNLLSEMFYDGRNMKERIVTLFCFCADLVIRAFLNHAIDYGKQFMTWSYAFIKHRVCTWVYENGGWETVLSTFGSYIRSVVHTLTIAAVGIAAIAVGSAAIVYIRKNI</sequence>
<dbReference type="InterPro" id="IPR046371">
    <property type="entry name" value="Bcl-2_BH1-3"/>
</dbReference>
<name>A0ABM1B914_LIMPO</name>
<comment type="similarity">
    <text evidence="1">Belongs to the Bcl-2 family.</text>
</comment>
<dbReference type="RefSeq" id="XP_013777274.1">
    <property type="nucleotide sequence ID" value="XM_013921820.2"/>
</dbReference>
<evidence type="ECO:0000313" key="9">
    <source>
        <dbReference type="RefSeq" id="XP_022244761.1"/>
    </source>
</evidence>
<keyword evidence="3" id="KW-1133">Transmembrane helix</keyword>
<evidence type="ECO:0000256" key="2">
    <source>
        <dbReference type="ARBA" id="ARBA00022703"/>
    </source>
</evidence>
<keyword evidence="2" id="KW-0053">Apoptosis</keyword>
<keyword evidence="3" id="KW-0812">Transmembrane</keyword>
<dbReference type="InterPro" id="IPR026298">
    <property type="entry name" value="Bcl-2_fam"/>
</dbReference>
<dbReference type="SUPFAM" id="SSF56854">
    <property type="entry name" value="Bcl-2 inhibitors of programmed cell death"/>
    <property type="match status" value="1"/>
</dbReference>
<keyword evidence="3" id="KW-0472">Membrane</keyword>
<evidence type="ECO:0000313" key="8">
    <source>
        <dbReference type="RefSeq" id="XP_022244760.1"/>
    </source>
</evidence>
<proteinExistence type="inferred from homology"/>
<dbReference type="InterPro" id="IPR002475">
    <property type="entry name" value="Bcl2-like"/>
</dbReference>
<dbReference type="GeneID" id="106461951"/>